<dbReference type="EMBL" id="CAJOBP010094799">
    <property type="protein sequence ID" value="CAF4958826.1"/>
    <property type="molecule type" value="Genomic_DNA"/>
</dbReference>
<dbReference type="Gene3D" id="3.40.220.10">
    <property type="entry name" value="Leucine Aminopeptidase, subunit E, domain 1"/>
    <property type="match status" value="1"/>
</dbReference>
<accession>A0A821YH53</accession>
<dbReference type="Pfam" id="PF01661">
    <property type="entry name" value="Macro"/>
    <property type="match status" value="1"/>
</dbReference>
<name>A0A821YH53_9BILA</name>
<dbReference type="InterPro" id="IPR002589">
    <property type="entry name" value="Macro_dom"/>
</dbReference>
<comment type="caution">
    <text evidence="2">The sequence shown here is derived from an EMBL/GenBank/DDBJ whole genome shotgun (WGS) entry which is preliminary data.</text>
</comment>
<keyword evidence="3" id="KW-1185">Reference proteome</keyword>
<dbReference type="InterPro" id="IPR043472">
    <property type="entry name" value="Macro_dom-like"/>
</dbReference>
<dbReference type="AlphaFoldDB" id="A0A821YH53"/>
<protein>
    <recommendedName>
        <fullName evidence="1">Macro domain-containing protein</fullName>
    </recommendedName>
</protein>
<evidence type="ECO:0000313" key="3">
    <source>
        <dbReference type="Proteomes" id="UP000663873"/>
    </source>
</evidence>
<gene>
    <name evidence="2" type="ORF">UJA718_LOCUS48127</name>
</gene>
<evidence type="ECO:0000313" key="2">
    <source>
        <dbReference type="EMBL" id="CAF4958826.1"/>
    </source>
</evidence>
<proteinExistence type="predicted"/>
<organism evidence="2 3">
    <name type="scientific">Rotaria socialis</name>
    <dbReference type="NCBI Taxonomy" id="392032"/>
    <lineage>
        <taxon>Eukaryota</taxon>
        <taxon>Metazoa</taxon>
        <taxon>Spiralia</taxon>
        <taxon>Gnathifera</taxon>
        <taxon>Rotifera</taxon>
        <taxon>Eurotatoria</taxon>
        <taxon>Bdelloidea</taxon>
        <taxon>Philodinida</taxon>
        <taxon>Philodinidae</taxon>
        <taxon>Rotaria</taxon>
    </lineage>
</organism>
<dbReference type="PROSITE" id="PS51154">
    <property type="entry name" value="MACRO"/>
    <property type="match status" value="1"/>
</dbReference>
<dbReference type="SUPFAM" id="SSF52949">
    <property type="entry name" value="Macro domain-like"/>
    <property type="match status" value="1"/>
</dbReference>
<sequence length="61" mass="6440">CIGELDQAILNILNLADQQGFTSIALPSISSGRAGFPKQTAAQTILAALSKFFRQTTTTSL</sequence>
<reference evidence="2" key="1">
    <citation type="submission" date="2021-02" db="EMBL/GenBank/DDBJ databases">
        <authorList>
            <person name="Nowell W R."/>
        </authorList>
    </citation>
    <scope>NUCLEOTIDE SEQUENCE</scope>
</reference>
<feature type="domain" description="Macro" evidence="1">
    <location>
        <begin position="1"/>
        <end position="61"/>
    </location>
</feature>
<dbReference type="Proteomes" id="UP000663873">
    <property type="component" value="Unassembled WGS sequence"/>
</dbReference>
<feature type="non-terminal residue" evidence="2">
    <location>
        <position position="61"/>
    </location>
</feature>
<evidence type="ECO:0000259" key="1">
    <source>
        <dbReference type="PROSITE" id="PS51154"/>
    </source>
</evidence>
<feature type="non-terminal residue" evidence="2">
    <location>
        <position position="1"/>
    </location>
</feature>